<keyword evidence="3 9" id="KW-0812">Transmembrane</keyword>
<name>A0A642UQ35_DIURU</name>
<accession>A0A642UQ35</accession>
<comment type="subcellular location">
    <subcellularLocation>
        <location evidence="1">Mitochondrion inner membrane</location>
        <topology evidence="1">Multi-pass membrane protein</topology>
    </subcellularLocation>
</comment>
<dbReference type="Proteomes" id="UP000449547">
    <property type="component" value="Unassembled WGS sequence"/>
</dbReference>
<comment type="similarity">
    <text evidence="2">Belongs to the MGR1 family.</text>
</comment>
<keyword evidence="7 9" id="KW-0472">Membrane</keyword>
<sequence>MGVYIPPPDDSAPRSSRPSSGSSSSSSDDDKTIIRIAIPRNPSVGLVWGPLTPASDNRAAVAGAIALQLAIGIWGFSKARHIYRSARYYHQSRPKSALKASVPFLAGSVLVFGSGLEMARMALPYDPWYDEARHWRRVAERHGQQPSAWFGAYDLYTPMPFKQWTEMVNQWLKVKERQIAQGDGASAGGDVGPARPQVLRQLHPPGKYQDLYQGIHDANTKRYGELLANELKDVNELNKAERIDLILEGKSPWVNPHYTKPHIQLGTFRMDSIEDFELAWDNFNPWEELKLETDCDIRLIPRWKWTDDPSDSADNSEANSDVKDATDATAGEAHPSTVDTARH</sequence>
<keyword evidence="5 9" id="KW-1133">Transmembrane helix</keyword>
<dbReference type="EMBL" id="SWFT01000072">
    <property type="protein sequence ID" value="KAA8903132.1"/>
    <property type="molecule type" value="Genomic_DNA"/>
</dbReference>
<feature type="transmembrane region" description="Helical" evidence="9">
    <location>
        <begin position="59"/>
        <end position="76"/>
    </location>
</feature>
<feature type="region of interest" description="Disordered" evidence="8">
    <location>
        <begin position="1"/>
        <end position="32"/>
    </location>
</feature>
<evidence type="ECO:0000256" key="4">
    <source>
        <dbReference type="ARBA" id="ARBA00022792"/>
    </source>
</evidence>
<dbReference type="Pfam" id="PF08602">
    <property type="entry name" value="Mgr1"/>
    <property type="match status" value="1"/>
</dbReference>
<keyword evidence="11" id="KW-1185">Reference proteome</keyword>
<dbReference type="InterPro" id="IPR013911">
    <property type="entry name" value="i-AAA_Mgr1"/>
</dbReference>
<evidence type="ECO:0000256" key="3">
    <source>
        <dbReference type="ARBA" id="ARBA00022692"/>
    </source>
</evidence>
<dbReference type="RefSeq" id="XP_034012649.1">
    <property type="nucleotide sequence ID" value="XM_034155225.1"/>
</dbReference>
<evidence type="ECO:0000256" key="8">
    <source>
        <dbReference type="SAM" id="MobiDB-lite"/>
    </source>
</evidence>
<reference evidence="10 11" key="1">
    <citation type="submission" date="2019-07" db="EMBL/GenBank/DDBJ databases">
        <title>Genome assembly of two rare yeast pathogens: Diutina rugosa and Trichomonascus ciferrii.</title>
        <authorList>
            <person name="Mixao V."/>
            <person name="Saus E."/>
            <person name="Hansen A."/>
            <person name="Lass-Flor C."/>
            <person name="Gabaldon T."/>
        </authorList>
    </citation>
    <scope>NUCLEOTIDE SEQUENCE [LARGE SCALE GENOMIC DNA]</scope>
    <source>
        <strain evidence="10 11">CBS 613</strain>
    </source>
</reference>
<evidence type="ECO:0000256" key="9">
    <source>
        <dbReference type="SAM" id="Phobius"/>
    </source>
</evidence>
<feature type="transmembrane region" description="Helical" evidence="9">
    <location>
        <begin position="97"/>
        <end position="116"/>
    </location>
</feature>
<evidence type="ECO:0000256" key="5">
    <source>
        <dbReference type="ARBA" id="ARBA00022989"/>
    </source>
</evidence>
<comment type="caution">
    <text evidence="10">The sequence shown here is derived from an EMBL/GenBank/DDBJ whole genome shotgun (WGS) entry which is preliminary data.</text>
</comment>
<evidence type="ECO:0000256" key="1">
    <source>
        <dbReference type="ARBA" id="ARBA00004448"/>
    </source>
</evidence>
<evidence type="ECO:0000256" key="6">
    <source>
        <dbReference type="ARBA" id="ARBA00023128"/>
    </source>
</evidence>
<evidence type="ECO:0000313" key="11">
    <source>
        <dbReference type="Proteomes" id="UP000449547"/>
    </source>
</evidence>
<gene>
    <name evidence="10" type="ORF">DIURU_002560</name>
</gene>
<evidence type="ECO:0000256" key="2">
    <source>
        <dbReference type="ARBA" id="ARBA00009782"/>
    </source>
</evidence>
<protein>
    <recommendedName>
        <fullName evidence="12">Mitochondrial inner membrane i-AAA protease complex subunit MGR1</fullName>
    </recommendedName>
</protein>
<dbReference type="AlphaFoldDB" id="A0A642UQ35"/>
<dbReference type="GeneID" id="54781211"/>
<keyword evidence="4" id="KW-0999">Mitochondrion inner membrane</keyword>
<keyword evidence="6" id="KW-0496">Mitochondrion</keyword>
<evidence type="ECO:0008006" key="12">
    <source>
        <dbReference type="Google" id="ProtNLM"/>
    </source>
</evidence>
<dbReference type="OrthoDB" id="4087899at2759"/>
<feature type="compositionally biased region" description="Pro residues" evidence="8">
    <location>
        <begin position="1"/>
        <end position="10"/>
    </location>
</feature>
<dbReference type="VEuPathDB" id="FungiDB:DIURU_002560"/>
<feature type="region of interest" description="Disordered" evidence="8">
    <location>
        <begin position="307"/>
        <end position="343"/>
    </location>
</feature>
<evidence type="ECO:0000256" key="7">
    <source>
        <dbReference type="ARBA" id="ARBA00023136"/>
    </source>
</evidence>
<proteinExistence type="inferred from homology"/>
<feature type="compositionally biased region" description="Low complexity" evidence="8">
    <location>
        <begin position="13"/>
        <end position="26"/>
    </location>
</feature>
<evidence type="ECO:0000313" key="10">
    <source>
        <dbReference type="EMBL" id="KAA8903132.1"/>
    </source>
</evidence>
<dbReference type="OMA" id="EFEMVWL"/>
<dbReference type="GO" id="GO:0005743">
    <property type="term" value="C:mitochondrial inner membrane"/>
    <property type="evidence" value="ECO:0007669"/>
    <property type="project" value="UniProtKB-SubCell"/>
</dbReference>
<organism evidence="10 11">
    <name type="scientific">Diutina rugosa</name>
    <name type="common">Yeast</name>
    <name type="synonym">Candida rugosa</name>
    <dbReference type="NCBI Taxonomy" id="5481"/>
    <lineage>
        <taxon>Eukaryota</taxon>
        <taxon>Fungi</taxon>
        <taxon>Dikarya</taxon>
        <taxon>Ascomycota</taxon>
        <taxon>Saccharomycotina</taxon>
        <taxon>Pichiomycetes</taxon>
        <taxon>Debaryomycetaceae</taxon>
        <taxon>Diutina</taxon>
    </lineage>
</organism>